<gene>
    <name evidence="1" type="ORF">NG799_27995</name>
</gene>
<evidence type="ECO:0000313" key="1">
    <source>
        <dbReference type="EMBL" id="MCT7970162.1"/>
    </source>
</evidence>
<sequence>MIEIAQFTTEQAKIYRETINQLNLNFIGQNQPLQNGFPFIIFVKVANELYQASQKFKGYILLALTNDIDALNERIIQRFKRLVGQPCNLNIINSSLVKPLQSGFGISMDYDVLATENCQDIISLRTPEMESNITCLGKEVKKGRNRWSAVG</sequence>
<protein>
    <submittedName>
        <fullName evidence="1">Uncharacterized protein</fullName>
    </submittedName>
</protein>
<organism evidence="1 2">
    <name type="scientific">Laspinema palackyanum D2a</name>
    <dbReference type="NCBI Taxonomy" id="2953684"/>
    <lineage>
        <taxon>Bacteria</taxon>
        <taxon>Bacillati</taxon>
        <taxon>Cyanobacteriota</taxon>
        <taxon>Cyanophyceae</taxon>
        <taxon>Oscillatoriophycideae</taxon>
        <taxon>Oscillatoriales</taxon>
        <taxon>Laspinemataceae</taxon>
        <taxon>Laspinema</taxon>
        <taxon>Laspinema palackyanum</taxon>
    </lineage>
</organism>
<evidence type="ECO:0000313" key="2">
    <source>
        <dbReference type="Proteomes" id="UP001525890"/>
    </source>
</evidence>
<dbReference type="RefSeq" id="WP_368009592.1">
    <property type="nucleotide sequence ID" value="NZ_JAMXFF010000077.1"/>
</dbReference>
<dbReference type="EMBL" id="JAMXFF010000077">
    <property type="protein sequence ID" value="MCT7970162.1"/>
    <property type="molecule type" value="Genomic_DNA"/>
</dbReference>
<name>A0ABT2N3F2_9CYAN</name>
<accession>A0ABT2N3F2</accession>
<dbReference type="Proteomes" id="UP001525890">
    <property type="component" value="Unassembled WGS sequence"/>
</dbReference>
<proteinExistence type="predicted"/>
<comment type="caution">
    <text evidence="1">The sequence shown here is derived from an EMBL/GenBank/DDBJ whole genome shotgun (WGS) entry which is preliminary data.</text>
</comment>
<reference evidence="1 2" key="1">
    <citation type="journal article" date="2022" name="Front. Microbiol.">
        <title>High genomic differentiation and limited gene flow indicate recent cryptic speciation within the genus Laspinema (cyanobacteria).</title>
        <authorList>
            <person name="Stanojkovic A."/>
            <person name="Skoupy S."/>
            <person name="Skaloud P."/>
            <person name="Dvorak P."/>
        </authorList>
    </citation>
    <scope>NUCLEOTIDE SEQUENCE [LARGE SCALE GENOMIC DNA]</scope>
    <source>
        <strain evidence="1 2">D2a</strain>
    </source>
</reference>
<keyword evidence="2" id="KW-1185">Reference proteome</keyword>